<dbReference type="RefSeq" id="WP_121063721.1">
    <property type="nucleotide sequence ID" value="NZ_RBIQ01000007.1"/>
</dbReference>
<dbReference type="AlphaFoldDB" id="A0A495ECS4"/>
<accession>A0A495ECS4</accession>
<dbReference type="InterPro" id="IPR007627">
    <property type="entry name" value="RNA_pol_sigma70_r2"/>
</dbReference>
<dbReference type="GO" id="GO:0006352">
    <property type="term" value="P:DNA-templated transcription initiation"/>
    <property type="evidence" value="ECO:0007669"/>
    <property type="project" value="InterPro"/>
</dbReference>
<dbReference type="SUPFAM" id="SSF88659">
    <property type="entry name" value="Sigma3 and sigma4 domains of RNA polymerase sigma factors"/>
    <property type="match status" value="1"/>
</dbReference>
<dbReference type="OrthoDB" id="1100095at2"/>
<evidence type="ECO:0000313" key="8">
    <source>
        <dbReference type="Proteomes" id="UP000269412"/>
    </source>
</evidence>
<dbReference type="InterPro" id="IPR036388">
    <property type="entry name" value="WH-like_DNA-bd_sf"/>
</dbReference>
<dbReference type="GO" id="GO:0003677">
    <property type="term" value="F:DNA binding"/>
    <property type="evidence" value="ECO:0007669"/>
    <property type="project" value="InterPro"/>
</dbReference>
<evidence type="ECO:0000256" key="3">
    <source>
        <dbReference type="ARBA" id="ARBA00023082"/>
    </source>
</evidence>
<dbReference type="PANTHER" id="PTHR43133">
    <property type="entry name" value="RNA POLYMERASE ECF-TYPE SIGMA FACTO"/>
    <property type="match status" value="1"/>
</dbReference>
<evidence type="ECO:0000256" key="4">
    <source>
        <dbReference type="ARBA" id="ARBA00023163"/>
    </source>
</evidence>
<dbReference type="Gene3D" id="1.10.10.10">
    <property type="entry name" value="Winged helix-like DNA-binding domain superfamily/Winged helix DNA-binding domain"/>
    <property type="match status" value="1"/>
</dbReference>
<dbReference type="InterPro" id="IPR013325">
    <property type="entry name" value="RNA_pol_sigma_r2"/>
</dbReference>
<keyword evidence="3" id="KW-0731">Sigma factor</keyword>
<dbReference type="InterPro" id="IPR013324">
    <property type="entry name" value="RNA_pol_sigma_r3/r4-like"/>
</dbReference>
<sequence length="197" mass="23420">MDLNENKLLINSLRKGEEKAYMFLLDKYHRRLHAYALTLVDDHSLAQDIVQNVFLRTWQYRKKLNHKYTIQSFLYKSVYNEFVNTYKKDKAMMLLQMKYYEALHQEIEKIDEKKIEEIIQLVTKEVDKLPPKCKQIFSLSKKEGLTNMEISEYLNISIKTVEAHITKAFSILKDKLDGKIEISLFLLFGVNFTQKVD</sequence>
<feature type="domain" description="RNA polymerase sigma factor 70 region 4 type 2" evidence="6">
    <location>
        <begin position="122"/>
        <end position="168"/>
    </location>
</feature>
<feature type="domain" description="RNA polymerase sigma-70 region 2" evidence="5">
    <location>
        <begin position="24"/>
        <end position="89"/>
    </location>
</feature>
<evidence type="ECO:0000256" key="1">
    <source>
        <dbReference type="ARBA" id="ARBA00010641"/>
    </source>
</evidence>
<evidence type="ECO:0000259" key="6">
    <source>
        <dbReference type="Pfam" id="PF08281"/>
    </source>
</evidence>
<name>A0A495ECS4_9FLAO</name>
<comment type="caution">
    <text evidence="7">The sequence shown here is derived from an EMBL/GenBank/DDBJ whole genome shotgun (WGS) entry which is preliminary data.</text>
</comment>
<keyword evidence="4" id="KW-0804">Transcription</keyword>
<organism evidence="7 8">
    <name type="scientific">Maribacter vaceletii</name>
    <dbReference type="NCBI Taxonomy" id="1206816"/>
    <lineage>
        <taxon>Bacteria</taxon>
        <taxon>Pseudomonadati</taxon>
        <taxon>Bacteroidota</taxon>
        <taxon>Flavobacteriia</taxon>
        <taxon>Flavobacteriales</taxon>
        <taxon>Flavobacteriaceae</taxon>
        <taxon>Maribacter</taxon>
    </lineage>
</organism>
<evidence type="ECO:0000256" key="2">
    <source>
        <dbReference type="ARBA" id="ARBA00023015"/>
    </source>
</evidence>
<dbReference type="Gene3D" id="1.10.1740.10">
    <property type="match status" value="1"/>
</dbReference>
<comment type="similarity">
    <text evidence="1">Belongs to the sigma-70 factor family. ECF subfamily.</text>
</comment>
<dbReference type="InterPro" id="IPR039425">
    <property type="entry name" value="RNA_pol_sigma-70-like"/>
</dbReference>
<reference evidence="7 8" key="1">
    <citation type="submission" date="2018-10" db="EMBL/GenBank/DDBJ databases">
        <title>Genomic Encyclopedia of Archaeal and Bacterial Type Strains, Phase II (KMG-II): from individual species to whole genera.</title>
        <authorList>
            <person name="Goeker M."/>
        </authorList>
    </citation>
    <scope>NUCLEOTIDE SEQUENCE [LARGE SCALE GENOMIC DNA]</scope>
    <source>
        <strain evidence="7 8">DSM 25230</strain>
    </source>
</reference>
<dbReference type="InterPro" id="IPR013249">
    <property type="entry name" value="RNA_pol_sigma70_r4_t2"/>
</dbReference>
<dbReference type="Pfam" id="PF08281">
    <property type="entry name" value="Sigma70_r4_2"/>
    <property type="match status" value="1"/>
</dbReference>
<dbReference type="EMBL" id="RBIQ01000007">
    <property type="protein sequence ID" value="RKR14471.1"/>
    <property type="molecule type" value="Genomic_DNA"/>
</dbReference>
<evidence type="ECO:0000259" key="5">
    <source>
        <dbReference type="Pfam" id="PF04542"/>
    </source>
</evidence>
<dbReference type="PANTHER" id="PTHR43133:SF46">
    <property type="entry name" value="RNA POLYMERASE SIGMA-70 FACTOR ECF SUBFAMILY"/>
    <property type="match status" value="1"/>
</dbReference>
<evidence type="ECO:0000313" key="7">
    <source>
        <dbReference type="EMBL" id="RKR14471.1"/>
    </source>
</evidence>
<dbReference type="GO" id="GO:0016987">
    <property type="term" value="F:sigma factor activity"/>
    <property type="evidence" value="ECO:0007669"/>
    <property type="project" value="UniProtKB-KW"/>
</dbReference>
<proteinExistence type="inferred from homology"/>
<dbReference type="InterPro" id="IPR014327">
    <property type="entry name" value="RNA_pol_sigma70_bacteroid"/>
</dbReference>
<keyword evidence="8" id="KW-1185">Reference proteome</keyword>
<dbReference type="SUPFAM" id="SSF88946">
    <property type="entry name" value="Sigma2 domain of RNA polymerase sigma factors"/>
    <property type="match status" value="1"/>
</dbReference>
<dbReference type="Proteomes" id="UP000269412">
    <property type="component" value="Unassembled WGS sequence"/>
</dbReference>
<protein>
    <submittedName>
        <fullName evidence="7">RNA polymerase sigma-70 factor (ECF subfamily)</fullName>
    </submittedName>
</protein>
<dbReference type="InterPro" id="IPR014284">
    <property type="entry name" value="RNA_pol_sigma-70_dom"/>
</dbReference>
<gene>
    <name evidence="7" type="ORF">CLV91_0548</name>
</gene>
<dbReference type="NCBIfam" id="TIGR02985">
    <property type="entry name" value="Sig70_bacteroi1"/>
    <property type="match status" value="1"/>
</dbReference>
<dbReference type="Pfam" id="PF04542">
    <property type="entry name" value="Sigma70_r2"/>
    <property type="match status" value="1"/>
</dbReference>
<dbReference type="NCBIfam" id="TIGR02937">
    <property type="entry name" value="sigma70-ECF"/>
    <property type="match status" value="1"/>
</dbReference>
<keyword evidence="2" id="KW-0805">Transcription regulation</keyword>